<dbReference type="InterPro" id="IPR050466">
    <property type="entry name" value="Carboxylest/Gibb_receptor"/>
</dbReference>
<dbReference type="SUPFAM" id="SSF53474">
    <property type="entry name" value="alpha/beta-Hydrolases"/>
    <property type="match status" value="1"/>
</dbReference>
<keyword evidence="4" id="KW-1185">Reference proteome</keyword>
<protein>
    <recommendedName>
        <fullName evidence="2">Alpha/beta hydrolase fold-3 domain-containing protein</fullName>
    </recommendedName>
</protein>
<proteinExistence type="inferred from homology"/>
<accession>A0AA88V6I6</accession>
<evidence type="ECO:0000313" key="3">
    <source>
        <dbReference type="EMBL" id="KAK3002811.1"/>
    </source>
</evidence>
<dbReference type="PANTHER" id="PTHR23024">
    <property type="entry name" value="ARYLACETAMIDE DEACETYLASE"/>
    <property type="match status" value="1"/>
</dbReference>
<feature type="domain" description="Alpha/beta hydrolase fold-3" evidence="2">
    <location>
        <begin position="1"/>
        <end position="102"/>
    </location>
</feature>
<evidence type="ECO:0000313" key="4">
    <source>
        <dbReference type="Proteomes" id="UP001188597"/>
    </source>
</evidence>
<dbReference type="PANTHER" id="PTHR23024:SF24">
    <property type="entry name" value="ALPHA_BETA HYDROLASE FOLD-3 DOMAIN-CONTAINING PROTEIN"/>
    <property type="match status" value="1"/>
</dbReference>
<dbReference type="Gene3D" id="3.40.50.1820">
    <property type="entry name" value="alpha/beta hydrolase"/>
    <property type="match status" value="1"/>
</dbReference>
<dbReference type="EMBL" id="JAVXUP010002529">
    <property type="protein sequence ID" value="KAK3002811.1"/>
    <property type="molecule type" value="Genomic_DNA"/>
</dbReference>
<dbReference type="AlphaFoldDB" id="A0AA88V6I6"/>
<dbReference type="Proteomes" id="UP001188597">
    <property type="component" value="Unassembled WGS sequence"/>
</dbReference>
<evidence type="ECO:0000259" key="2">
    <source>
        <dbReference type="Pfam" id="PF07859"/>
    </source>
</evidence>
<reference evidence="3" key="1">
    <citation type="submission" date="2022-12" db="EMBL/GenBank/DDBJ databases">
        <title>Draft genome assemblies for two species of Escallonia (Escalloniales).</title>
        <authorList>
            <person name="Chanderbali A."/>
            <person name="Dervinis C."/>
            <person name="Anghel I."/>
            <person name="Soltis D."/>
            <person name="Soltis P."/>
            <person name="Zapata F."/>
        </authorList>
    </citation>
    <scope>NUCLEOTIDE SEQUENCE</scope>
    <source>
        <strain evidence="3">UCBG64.0493</strain>
        <tissue evidence="3">Leaf</tissue>
    </source>
</reference>
<organism evidence="3 4">
    <name type="scientific">Escallonia herrerae</name>
    <dbReference type="NCBI Taxonomy" id="1293975"/>
    <lineage>
        <taxon>Eukaryota</taxon>
        <taxon>Viridiplantae</taxon>
        <taxon>Streptophyta</taxon>
        <taxon>Embryophyta</taxon>
        <taxon>Tracheophyta</taxon>
        <taxon>Spermatophyta</taxon>
        <taxon>Magnoliopsida</taxon>
        <taxon>eudicotyledons</taxon>
        <taxon>Gunneridae</taxon>
        <taxon>Pentapetalae</taxon>
        <taxon>asterids</taxon>
        <taxon>campanulids</taxon>
        <taxon>Escalloniales</taxon>
        <taxon>Escalloniaceae</taxon>
        <taxon>Escallonia</taxon>
    </lineage>
</organism>
<dbReference type="InterPro" id="IPR029058">
    <property type="entry name" value="AB_hydrolase_fold"/>
</dbReference>
<gene>
    <name evidence="3" type="ORF">RJ639_019189</name>
</gene>
<comment type="caution">
    <text evidence="3">The sequence shown here is derived from an EMBL/GenBank/DDBJ whole genome shotgun (WGS) entry which is preliminary data.</text>
</comment>
<dbReference type="Pfam" id="PF07859">
    <property type="entry name" value="Abhydrolase_3"/>
    <property type="match status" value="1"/>
</dbReference>
<name>A0AA88V6I6_9ASTE</name>
<comment type="similarity">
    <text evidence="1">Belongs to the 'GDXG' lipolytic enzyme family.</text>
</comment>
<dbReference type="GO" id="GO:0016787">
    <property type="term" value="F:hydrolase activity"/>
    <property type="evidence" value="ECO:0007669"/>
    <property type="project" value="InterPro"/>
</dbReference>
<evidence type="ECO:0000256" key="1">
    <source>
        <dbReference type="ARBA" id="ARBA00010515"/>
    </source>
</evidence>
<sequence>MFCHDGGFVSTSALEWKAYDVVCRQFVRKILAMVASVNYWLAPERTPVPNQYDDGFDVLRFLDEGNGGKVLPMDANVACYFLASDSSRGNLARNVASENKIGGSEGRHWPAIVVVVGCNGDCGSWSGHTSDSDDDDDVERWV</sequence>
<dbReference type="InterPro" id="IPR013094">
    <property type="entry name" value="AB_hydrolase_3"/>
</dbReference>